<comment type="caution">
    <text evidence="1">The sequence shown here is derived from an EMBL/GenBank/DDBJ whole genome shotgun (WGS) entry which is preliminary data.</text>
</comment>
<proteinExistence type="predicted"/>
<feature type="non-terminal residue" evidence="1">
    <location>
        <position position="1"/>
    </location>
</feature>
<organism evidence="1 2">
    <name type="scientific">Candidatus Ruthenibacterium merdavium</name>
    <dbReference type="NCBI Taxonomy" id="2838752"/>
    <lineage>
        <taxon>Bacteria</taxon>
        <taxon>Bacillati</taxon>
        <taxon>Bacillota</taxon>
        <taxon>Clostridia</taxon>
        <taxon>Eubacteriales</taxon>
        <taxon>Oscillospiraceae</taxon>
        <taxon>Ruthenibacterium</taxon>
    </lineage>
</organism>
<dbReference type="Proteomes" id="UP000823918">
    <property type="component" value="Unassembled WGS sequence"/>
</dbReference>
<dbReference type="AlphaFoldDB" id="A0A9D2Q4N8"/>
<name>A0A9D2Q4N8_9FIRM</name>
<reference evidence="1" key="1">
    <citation type="journal article" date="2021" name="PeerJ">
        <title>Extensive microbial diversity within the chicken gut microbiome revealed by metagenomics and culture.</title>
        <authorList>
            <person name="Gilroy R."/>
            <person name="Ravi A."/>
            <person name="Getino M."/>
            <person name="Pursley I."/>
            <person name="Horton D.L."/>
            <person name="Alikhan N.F."/>
            <person name="Baker D."/>
            <person name="Gharbi K."/>
            <person name="Hall N."/>
            <person name="Watson M."/>
            <person name="Adriaenssens E.M."/>
            <person name="Foster-Nyarko E."/>
            <person name="Jarju S."/>
            <person name="Secka A."/>
            <person name="Antonio M."/>
            <person name="Oren A."/>
            <person name="Chaudhuri R.R."/>
            <person name="La Ragione R."/>
            <person name="Hildebrand F."/>
            <person name="Pallen M.J."/>
        </authorList>
    </citation>
    <scope>NUCLEOTIDE SEQUENCE</scope>
    <source>
        <strain evidence="1">5933</strain>
    </source>
</reference>
<evidence type="ECO:0000313" key="2">
    <source>
        <dbReference type="Proteomes" id="UP000823918"/>
    </source>
</evidence>
<reference evidence="1" key="2">
    <citation type="submission" date="2021-04" db="EMBL/GenBank/DDBJ databases">
        <authorList>
            <person name="Gilroy R."/>
        </authorList>
    </citation>
    <scope>NUCLEOTIDE SEQUENCE</scope>
    <source>
        <strain evidence="1">5933</strain>
    </source>
</reference>
<evidence type="ECO:0000313" key="1">
    <source>
        <dbReference type="EMBL" id="HJC72817.1"/>
    </source>
</evidence>
<sequence length="99" mass="10377">ANGGTGAKSTNDARKNLGLMCRTVVSTTDANGMVTIPVSEYGSSPVYAMACHTFQGTSLRIGDPIAGKVQVIVFNGTERLKNTAVRINLIYGGNWIVGT</sequence>
<accession>A0A9D2Q4N8</accession>
<protein>
    <submittedName>
        <fullName evidence="1">Uncharacterized protein</fullName>
    </submittedName>
</protein>
<gene>
    <name evidence="1" type="ORF">H9698_08520</name>
</gene>
<dbReference type="EMBL" id="DWWA01000043">
    <property type="protein sequence ID" value="HJC72817.1"/>
    <property type="molecule type" value="Genomic_DNA"/>
</dbReference>